<dbReference type="SMART" id="SM00267">
    <property type="entry name" value="GGDEF"/>
    <property type="match status" value="1"/>
</dbReference>
<dbReference type="CDD" id="cd01949">
    <property type="entry name" value="GGDEF"/>
    <property type="match status" value="1"/>
</dbReference>
<feature type="transmembrane region" description="Helical" evidence="2">
    <location>
        <begin position="51"/>
        <end position="72"/>
    </location>
</feature>
<keyword evidence="2" id="KW-1133">Transmembrane helix</keyword>
<feature type="transmembrane region" description="Helical" evidence="2">
    <location>
        <begin position="137"/>
        <end position="155"/>
    </location>
</feature>
<gene>
    <name evidence="4" type="ORF">V6617_05405</name>
</gene>
<feature type="transmembrane region" description="Helical" evidence="2">
    <location>
        <begin position="24"/>
        <end position="44"/>
    </location>
</feature>
<keyword evidence="4" id="KW-0808">Transferase</keyword>
<sequence length="399" mass="42913">MAGDRVRFDANQIRWHMGFDYNSLLMASGAAGVALCFTLMSSWLRERGSTFLLTWAACIAIIIAAIVVFSVFHSTVNVWHSMLAGVLLTSAFAISYGGFTQFSTGRFETGRVAVLALISAAPIAVSAALGLDGLSFLFINLMSALLLGFCGHQYWTARAESPGPITAIAALHAMLAVSYVFCVFAIAVETPLYLHGQVPDNWAEALNLMVSVIALTGIGGLFVTVHQERISRRHRHASLIDPLTGLSNRRALFERFPEGQVPQGAGLIVFDLDDFKGLNDRYGHGFGDMVLRGFARMLEDNCRGEDMAVRLGGEEFVLVLPESSASHALALAERIRSAMGRSTHAIDGEPVICTVSAGVAVAEKPGLSLDTLIRKADNALYLSKRSGRNRVSQTTSSAA</sequence>
<accession>A0ABZ2I8R0</accession>
<dbReference type="InterPro" id="IPR050469">
    <property type="entry name" value="Diguanylate_Cyclase"/>
</dbReference>
<feature type="transmembrane region" description="Helical" evidence="2">
    <location>
        <begin position="167"/>
        <end position="188"/>
    </location>
</feature>
<dbReference type="InterPro" id="IPR029787">
    <property type="entry name" value="Nucleotide_cyclase"/>
</dbReference>
<name>A0ABZ2I8R0_9HYPH</name>
<dbReference type="Proteomes" id="UP001369958">
    <property type="component" value="Chromosome"/>
</dbReference>
<dbReference type="InterPro" id="IPR043128">
    <property type="entry name" value="Rev_trsase/Diguanyl_cyclase"/>
</dbReference>
<dbReference type="PANTHER" id="PTHR45138:SF24">
    <property type="entry name" value="DIGUANYLATE CYCLASE DGCC-RELATED"/>
    <property type="match status" value="1"/>
</dbReference>
<organism evidence="4 5">
    <name type="scientific">Pelagibacterium nitratireducens</name>
    <dbReference type="NCBI Taxonomy" id="1046114"/>
    <lineage>
        <taxon>Bacteria</taxon>
        <taxon>Pseudomonadati</taxon>
        <taxon>Pseudomonadota</taxon>
        <taxon>Alphaproteobacteria</taxon>
        <taxon>Hyphomicrobiales</taxon>
        <taxon>Devosiaceae</taxon>
        <taxon>Pelagibacterium</taxon>
    </lineage>
</organism>
<dbReference type="NCBIfam" id="TIGR00254">
    <property type="entry name" value="GGDEF"/>
    <property type="match status" value="1"/>
</dbReference>
<keyword evidence="5" id="KW-1185">Reference proteome</keyword>
<keyword evidence="2" id="KW-0472">Membrane</keyword>
<feature type="transmembrane region" description="Helical" evidence="2">
    <location>
        <begin position="111"/>
        <end position="131"/>
    </location>
</feature>
<dbReference type="Pfam" id="PF00990">
    <property type="entry name" value="GGDEF"/>
    <property type="match status" value="1"/>
</dbReference>
<reference evidence="4 5" key="1">
    <citation type="submission" date="2024-02" db="EMBL/GenBank/DDBJ databases">
        <title>Complete genome sequence of Pelagibacterium nitratireducens ZH15.</title>
        <authorList>
            <person name="Zhao L.H."/>
        </authorList>
    </citation>
    <scope>NUCLEOTIDE SEQUENCE [LARGE SCALE GENOMIC DNA]</scope>
    <source>
        <strain evidence="4 5">ZH15</strain>
    </source>
</reference>
<keyword evidence="4" id="KW-0548">Nucleotidyltransferase</keyword>
<feature type="transmembrane region" description="Helical" evidence="2">
    <location>
        <begin position="208"/>
        <end position="225"/>
    </location>
</feature>
<dbReference type="Gene3D" id="3.30.70.270">
    <property type="match status" value="1"/>
</dbReference>
<dbReference type="InterPro" id="IPR000160">
    <property type="entry name" value="GGDEF_dom"/>
</dbReference>
<feature type="transmembrane region" description="Helical" evidence="2">
    <location>
        <begin position="78"/>
        <end position="99"/>
    </location>
</feature>
<evidence type="ECO:0000313" key="4">
    <source>
        <dbReference type="EMBL" id="WWT33895.1"/>
    </source>
</evidence>
<dbReference type="GO" id="GO:0052621">
    <property type="term" value="F:diguanylate cyclase activity"/>
    <property type="evidence" value="ECO:0007669"/>
    <property type="project" value="UniProtKB-EC"/>
</dbReference>
<dbReference type="SUPFAM" id="SSF55073">
    <property type="entry name" value="Nucleotide cyclase"/>
    <property type="match status" value="1"/>
</dbReference>
<feature type="domain" description="GGDEF" evidence="3">
    <location>
        <begin position="263"/>
        <end position="396"/>
    </location>
</feature>
<dbReference type="EC" id="2.7.7.65" evidence="1"/>
<proteinExistence type="predicted"/>
<evidence type="ECO:0000256" key="2">
    <source>
        <dbReference type="SAM" id="Phobius"/>
    </source>
</evidence>
<dbReference type="RefSeq" id="WP_338609640.1">
    <property type="nucleotide sequence ID" value="NZ_CP146275.1"/>
</dbReference>
<evidence type="ECO:0000313" key="5">
    <source>
        <dbReference type="Proteomes" id="UP001369958"/>
    </source>
</evidence>
<evidence type="ECO:0000259" key="3">
    <source>
        <dbReference type="PROSITE" id="PS50887"/>
    </source>
</evidence>
<keyword evidence="2" id="KW-0812">Transmembrane</keyword>
<dbReference type="PROSITE" id="PS50887">
    <property type="entry name" value="GGDEF"/>
    <property type="match status" value="1"/>
</dbReference>
<evidence type="ECO:0000256" key="1">
    <source>
        <dbReference type="ARBA" id="ARBA00012528"/>
    </source>
</evidence>
<dbReference type="EMBL" id="CP146275">
    <property type="protein sequence ID" value="WWT33895.1"/>
    <property type="molecule type" value="Genomic_DNA"/>
</dbReference>
<dbReference type="PANTHER" id="PTHR45138">
    <property type="entry name" value="REGULATORY COMPONENTS OF SENSORY TRANSDUCTION SYSTEM"/>
    <property type="match status" value="1"/>
</dbReference>
<protein>
    <recommendedName>
        <fullName evidence="1">diguanylate cyclase</fullName>
        <ecNumber evidence="1">2.7.7.65</ecNumber>
    </recommendedName>
</protein>